<dbReference type="GO" id="GO:0003964">
    <property type="term" value="F:RNA-directed DNA polymerase activity"/>
    <property type="evidence" value="ECO:0007669"/>
    <property type="project" value="UniProtKB-KW"/>
</dbReference>
<protein>
    <submittedName>
        <fullName evidence="8">KRAB-A domain-containing protein-like protein</fullName>
    </submittedName>
</protein>
<dbReference type="AlphaFoldDB" id="A0A443RT63"/>
<keyword evidence="2" id="KW-0548">Nucleotidyltransferase</keyword>
<dbReference type="SUPFAM" id="SSF56672">
    <property type="entry name" value="DNA/RNA polymerases"/>
    <property type="match status" value="1"/>
</dbReference>
<dbReference type="Proteomes" id="UP000288716">
    <property type="component" value="Unassembled WGS sequence"/>
</dbReference>
<dbReference type="CDD" id="cd09274">
    <property type="entry name" value="RNase_HI_RT_Ty3"/>
    <property type="match status" value="1"/>
</dbReference>
<evidence type="ECO:0000256" key="6">
    <source>
        <dbReference type="ARBA" id="ARBA00022918"/>
    </source>
</evidence>
<dbReference type="InterPro" id="IPR043502">
    <property type="entry name" value="DNA/RNA_pol_sf"/>
</dbReference>
<keyword evidence="6" id="KW-0695">RNA-directed DNA polymerase</keyword>
<dbReference type="GO" id="GO:0004519">
    <property type="term" value="F:endonuclease activity"/>
    <property type="evidence" value="ECO:0007669"/>
    <property type="project" value="UniProtKB-KW"/>
</dbReference>
<sequence>FQSEHPLTLQTDACSYGISYILGHRINNRDHVIAYGGRTLTPAEKNYTISELECLAVVTGMLKFRHFCYGHHKVIVVTDHHALCWLMRVTDASGRLLRWSLRLQEFSFDIEYKSGRKHVAADCISRYPPLTKTSEIEEMKEHIPLFLFQDEENSSLGTLQRQDSWCGKIFSRLPELKDNYTLKDNVLFLVKNNEEETRFQ</sequence>
<evidence type="ECO:0000256" key="5">
    <source>
        <dbReference type="ARBA" id="ARBA00022801"/>
    </source>
</evidence>
<name>A0A443RT63_9ACAR</name>
<gene>
    <name evidence="8" type="ORF">B4U80_07056</name>
</gene>
<dbReference type="STRING" id="299467.A0A443RT63"/>
<evidence type="ECO:0000256" key="3">
    <source>
        <dbReference type="ARBA" id="ARBA00022722"/>
    </source>
</evidence>
<keyword evidence="1" id="KW-0808">Transferase</keyword>
<keyword evidence="9" id="KW-1185">Reference proteome</keyword>
<dbReference type="FunFam" id="3.10.20.370:FF:000001">
    <property type="entry name" value="Retrovirus-related Pol polyprotein from transposon 17.6-like protein"/>
    <property type="match status" value="1"/>
</dbReference>
<keyword evidence="5" id="KW-0378">Hydrolase</keyword>
<organism evidence="8 9">
    <name type="scientific">Leptotrombidium deliense</name>
    <dbReference type="NCBI Taxonomy" id="299467"/>
    <lineage>
        <taxon>Eukaryota</taxon>
        <taxon>Metazoa</taxon>
        <taxon>Ecdysozoa</taxon>
        <taxon>Arthropoda</taxon>
        <taxon>Chelicerata</taxon>
        <taxon>Arachnida</taxon>
        <taxon>Acari</taxon>
        <taxon>Acariformes</taxon>
        <taxon>Trombidiformes</taxon>
        <taxon>Prostigmata</taxon>
        <taxon>Anystina</taxon>
        <taxon>Parasitengona</taxon>
        <taxon>Trombiculoidea</taxon>
        <taxon>Trombiculidae</taxon>
        <taxon>Leptotrombidium</taxon>
    </lineage>
</organism>
<feature type="domain" description="Reverse transcriptase RNase H-like" evidence="7">
    <location>
        <begin position="4"/>
        <end position="106"/>
    </location>
</feature>
<keyword evidence="3" id="KW-0540">Nuclease</keyword>
<evidence type="ECO:0000313" key="8">
    <source>
        <dbReference type="EMBL" id="RWS18483.1"/>
    </source>
</evidence>
<feature type="non-terminal residue" evidence="8">
    <location>
        <position position="1"/>
    </location>
</feature>
<evidence type="ECO:0000256" key="1">
    <source>
        <dbReference type="ARBA" id="ARBA00022679"/>
    </source>
</evidence>
<evidence type="ECO:0000313" key="9">
    <source>
        <dbReference type="Proteomes" id="UP000288716"/>
    </source>
</evidence>
<dbReference type="VEuPathDB" id="VectorBase:LDEU013557"/>
<dbReference type="OrthoDB" id="425619at2759"/>
<keyword evidence="4" id="KW-0255">Endonuclease</keyword>
<reference evidence="8 9" key="1">
    <citation type="journal article" date="2018" name="Gigascience">
        <title>Genomes of trombidid mites reveal novel predicted allergens and laterally-transferred genes associated with secondary metabolism.</title>
        <authorList>
            <person name="Dong X."/>
            <person name="Chaisiri K."/>
            <person name="Xia D."/>
            <person name="Armstrong S.D."/>
            <person name="Fang Y."/>
            <person name="Donnelly M.J."/>
            <person name="Kadowaki T."/>
            <person name="McGarry J.W."/>
            <person name="Darby A.C."/>
            <person name="Makepeace B.L."/>
        </authorList>
    </citation>
    <scope>NUCLEOTIDE SEQUENCE [LARGE SCALE GENOMIC DNA]</scope>
    <source>
        <strain evidence="8">UoL-UT</strain>
    </source>
</reference>
<dbReference type="InterPro" id="IPR041373">
    <property type="entry name" value="RT_RNaseH"/>
</dbReference>
<evidence type="ECO:0000256" key="2">
    <source>
        <dbReference type="ARBA" id="ARBA00022695"/>
    </source>
</evidence>
<proteinExistence type="predicted"/>
<evidence type="ECO:0000259" key="7">
    <source>
        <dbReference type="Pfam" id="PF17917"/>
    </source>
</evidence>
<comment type="caution">
    <text evidence="8">The sequence shown here is derived from an EMBL/GenBank/DDBJ whole genome shotgun (WGS) entry which is preliminary data.</text>
</comment>
<dbReference type="EMBL" id="NCKV01038920">
    <property type="protein sequence ID" value="RWS18483.1"/>
    <property type="molecule type" value="Genomic_DNA"/>
</dbReference>
<dbReference type="PANTHER" id="PTHR34072">
    <property type="entry name" value="ENZYMATIC POLYPROTEIN-RELATED"/>
    <property type="match status" value="1"/>
</dbReference>
<dbReference type="PANTHER" id="PTHR34072:SF58">
    <property type="entry name" value="DNA (CYTOSINE-5-)-METHYLTRANSFERASE"/>
    <property type="match status" value="1"/>
</dbReference>
<dbReference type="GO" id="GO:0016787">
    <property type="term" value="F:hydrolase activity"/>
    <property type="evidence" value="ECO:0007669"/>
    <property type="project" value="UniProtKB-KW"/>
</dbReference>
<evidence type="ECO:0000256" key="4">
    <source>
        <dbReference type="ARBA" id="ARBA00022759"/>
    </source>
</evidence>
<accession>A0A443RT63</accession>
<dbReference type="Pfam" id="PF17917">
    <property type="entry name" value="RT_RNaseH"/>
    <property type="match status" value="1"/>
</dbReference>